<protein>
    <recommendedName>
        <fullName evidence="6">Tetratricopeptide repeat-containing protein</fullName>
    </recommendedName>
</protein>
<evidence type="ECO:0008006" key="6">
    <source>
        <dbReference type="Google" id="ProtNLM"/>
    </source>
</evidence>
<gene>
    <name evidence="4" type="ORF">GCM10011343_04310</name>
</gene>
<evidence type="ECO:0000313" key="4">
    <source>
        <dbReference type="EMBL" id="GGD16543.1"/>
    </source>
</evidence>
<evidence type="ECO:0000313" key="5">
    <source>
        <dbReference type="Proteomes" id="UP000625735"/>
    </source>
</evidence>
<dbReference type="Gene3D" id="1.25.40.10">
    <property type="entry name" value="Tetratricopeptide repeat domain"/>
    <property type="match status" value="2"/>
</dbReference>
<dbReference type="Pfam" id="PF14559">
    <property type="entry name" value="TPR_19"/>
    <property type="match status" value="1"/>
</dbReference>
<comment type="caution">
    <text evidence="4">The sequence shown here is derived from an EMBL/GenBank/DDBJ whole genome shotgun (WGS) entry which is preliminary data.</text>
</comment>
<keyword evidence="1" id="KW-0677">Repeat</keyword>
<accession>A0A916XWA9</accession>
<name>A0A916XWA9_9FLAO</name>
<dbReference type="PANTHER" id="PTHR44858">
    <property type="entry name" value="TETRATRICOPEPTIDE REPEAT PROTEIN 6"/>
    <property type="match status" value="1"/>
</dbReference>
<dbReference type="SMART" id="SM00028">
    <property type="entry name" value="TPR"/>
    <property type="match status" value="4"/>
</dbReference>
<dbReference type="PANTHER" id="PTHR44858:SF1">
    <property type="entry name" value="UDP-N-ACETYLGLUCOSAMINE--PEPTIDE N-ACETYLGLUCOSAMINYLTRANSFERASE SPINDLY-RELATED"/>
    <property type="match status" value="1"/>
</dbReference>
<feature type="chain" id="PRO_5037550574" description="Tetratricopeptide repeat-containing protein" evidence="3">
    <location>
        <begin position="23"/>
        <end position="341"/>
    </location>
</feature>
<organism evidence="4 5">
    <name type="scientific">Flavobacterium orientale</name>
    <dbReference type="NCBI Taxonomy" id="1756020"/>
    <lineage>
        <taxon>Bacteria</taxon>
        <taxon>Pseudomonadati</taxon>
        <taxon>Bacteroidota</taxon>
        <taxon>Flavobacteriia</taxon>
        <taxon>Flavobacteriales</taxon>
        <taxon>Flavobacteriaceae</taxon>
        <taxon>Flavobacterium</taxon>
    </lineage>
</organism>
<dbReference type="InterPro" id="IPR050498">
    <property type="entry name" value="Ycf3"/>
</dbReference>
<reference evidence="4" key="2">
    <citation type="submission" date="2020-09" db="EMBL/GenBank/DDBJ databases">
        <authorList>
            <person name="Sun Q."/>
            <person name="Zhou Y."/>
        </authorList>
    </citation>
    <scope>NUCLEOTIDE SEQUENCE</scope>
    <source>
        <strain evidence="4">CGMCC 1.12506</strain>
    </source>
</reference>
<reference evidence="4" key="1">
    <citation type="journal article" date="2014" name="Int. J. Syst. Evol. Microbiol.">
        <title>Complete genome sequence of Corynebacterium casei LMG S-19264T (=DSM 44701T), isolated from a smear-ripened cheese.</title>
        <authorList>
            <consortium name="US DOE Joint Genome Institute (JGI-PGF)"/>
            <person name="Walter F."/>
            <person name="Albersmeier A."/>
            <person name="Kalinowski J."/>
            <person name="Ruckert C."/>
        </authorList>
    </citation>
    <scope>NUCLEOTIDE SEQUENCE</scope>
    <source>
        <strain evidence="4">CGMCC 1.12506</strain>
    </source>
</reference>
<dbReference type="RefSeq" id="WP_188360860.1">
    <property type="nucleotide sequence ID" value="NZ_BMFG01000001.1"/>
</dbReference>
<dbReference type="InterPro" id="IPR019734">
    <property type="entry name" value="TPR_rpt"/>
</dbReference>
<dbReference type="InterPro" id="IPR011990">
    <property type="entry name" value="TPR-like_helical_dom_sf"/>
</dbReference>
<evidence type="ECO:0000256" key="3">
    <source>
        <dbReference type="SAM" id="SignalP"/>
    </source>
</evidence>
<feature type="signal peptide" evidence="3">
    <location>
        <begin position="1"/>
        <end position="22"/>
    </location>
</feature>
<evidence type="ECO:0000256" key="2">
    <source>
        <dbReference type="ARBA" id="ARBA00022803"/>
    </source>
</evidence>
<evidence type="ECO:0000256" key="1">
    <source>
        <dbReference type="ARBA" id="ARBA00022737"/>
    </source>
</evidence>
<keyword evidence="3" id="KW-0732">Signal</keyword>
<dbReference type="Proteomes" id="UP000625735">
    <property type="component" value="Unassembled WGS sequence"/>
</dbReference>
<keyword evidence="2" id="KW-0802">TPR repeat</keyword>
<dbReference type="SUPFAM" id="SSF48452">
    <property type="entry name" value="TPR-like"/>
    <property type="match status" value="1"/>
</dbReference>
<keyword evidence="5" id="KW-1185">Reference proteome</keyword>
<proteinExistence type="predicted"/>
<dbReference type="AlphaFoldDB" id="A0A916XWA9"/>
<sequence length="341" mass="39854">MRKKTLCSLGCFFLFLFGFSQTVQERIDQGVALHEEGKYKEAIQVYESILKDDSKNADANYEIALTYSSIKEYEKAIKHCDVVIKSKSEISHLAYLVKGACEDYLGKPEKAIKTFQQGIKFNSDYHQLYYSLALTSYNLRKFDDAELALISGIKVNPFHSSSHMLLGYLKNDQKEISTSLLSLFYFLILEPTGNRAEQVFKLIKQQQNRTIRREDSKNITININSNFDKNDFGTAEMMLSLLEAAKTTEVNENKSEFEIFSDSNASFFKILGEQRKDKKGFYWDFYVDFFYELVQDKPMYEAFSNQIYQTKNDPDNKQWLIDNPIQIEKLYFWLKTYKVKI</sequence>
<dbReference type="EMBL" id="BMFG01000001">
    <property type="protein sequence ID" value="GGD16543.1"/>
    <property type="molecule type" value="Genomic_DNA"/>
</dbReference>